<dbReference type="InterPro" id="IPR054207">
    <property type="entry name" value="DUF6913"/>
</dbReference>
<name>A0ABW5MWI5_9FLAO</name>
<sequence>MIFRAIQDKFKVKSGLKYLEDELKKPKPLSSRKAGVTSIGCIVDMDKFPDPEAFNKLISDFSLQPNGVKIIGYKKDEAAHSPFGIQFCTDKDLGWNGTIENGFVSEFVDREYDVLINYYTDDKLVLNLLTARTNARIKVGFPSVDTKLNDLIFDTAVSNFDVFRAELKKYLKVLNEL</sequence>
<dbReference type="Pfam" id="PF21857">
    <property type="entry name" value="DUF6913"/>
    <property type="match status" value="1"/>
</dbReference>
<keyword evidence="2" id="KW-1185">Reference proteome</keyword>
<organism evidence="1 2">
    <name type="scientific">Croceitalea marina</name>
    <dbReference type="NCBI Taxonomy" id="1775166"/>
    <lineage>
        <taxon>Bacteria</taxon>
        <taxon>Pseudomonadati</taxon>
        <taxon>Bacteroidota</taxon>
        <taxon>Flavobacteriia</taxon>
        <taxon>Flavobacteriales</taxon>
        <taxon>Flavobacteriaceae</taxon>
        <taxon>Croceitalea</taxon>
    </lineage>
</organism>
<dbReference type="RefSeq" id="WP_377766392.1">
    <property type="nucleotide sequence ID" value="NZ_JBHULB010000008.1"/>
</dbReference>
<evidence type="ECO:0000313" key="1">
    <source>
        <dbReference type="EMBL" id="MFD2586834.1"/>
    </source>
</evidence>
<dbReference type="EMBL" id="JBHULB010000008">
    <property type="protein sequence ID" value="MFD2586834.1"/>
    <property type="molecule type" value="Genomic_DNA"/>
</dbReference>
<protein>
    <submittedName>
        <fullName evidence="1">DUF6913 domain-containing protein</fullName>
    </submittedName>
</protein>
<dbReference type="Proteomes" id="UP001597526">
    <property type="component" value="Unassembled WGS sequence"/>
</dbReference>
<evidence type="ECO:0000313" key="2">
    <source>
        <dbReference type="Proteomes" id="UP001597526"/>
    </source>
</evidence>
<reference evidence="2" key="1">
    <citation type="journal article" date="2019" name="Int. J. Syst. Evol. Microbiol.">
        <title>The Global Catalogue of Microorganisms (GCM) 10K type strain sequencing project: providing services to taxonomists for standard genome sequencing and annotation.</title>
        <authorList>
            <consortium name="The Broad Institute Genomics Platform"/>
            <consortium name="The Broad Institute Genome Sequencing Center for Infectious Disease"/>
            <person name="Wu L."/>
            <person name="Ma J."/>
        </authorList>
    </citation>
    <scope>NUCLEOTIDE SEQUENCE [LARGE SCALE GENOMIC DNA]</scope>
    <source>
        <strain evidence="2">KCTC 52368</strain>
    </source>
</reference>
<gene>
    <name evidence="1" type="ORF">ACFSQJ_07825</name>
</gene>
<proteinExistence type="predicted"/>
<accession>A0ABW5MWI5</accession>
<comment type="caution">
    <text evidence="1">The sequence shown here is derived from an EMBL/GenBank/DDBJ whole genome shotgun (WGS) entry which is preliminary data.</text>
</comment>